<keyword evidence="3" id="KW-1185">Reference proteome</keyword>
<proteinExistence type="predicted"/>
<feature type="compositionally biased region" description="Basic and acidic residues" evidence="1">
    <location>
        <begin position="75"/>
        <end position="91"/>
    </location>
</feature>
<reference evidence="2" key="1">
    <citation type="journal article" date="2020" name="Stud. Mycol.">
        <title>101 Dothideomycetes genomes: a test case for predicting lifestyles and emergence of pathogens.</title>
        <authorList>
            <person name="Haridas S."/>
            <person name="Albert R."/>
            <person name="Binder M."/>
            <person name="Bloem J."/>
            <person name="Labutti K."/>
            <person name="Salamov A."/>
            <person name="Andreopoulos B."/>
            <person name="Baker S."/>
            <person name="Barry K."/>
            <person name="Bills G."/>
            <person name="Bluhm B."/>
            <person name="Cannon C."/>
            <person name="Castanera R."/>
            <person name="Culley D."/>
            <person name="Daum C."/>
            <person name="Ezra D."/>
            <person name="Gonzalez J."/>
            <person name="Henrissat B."/>
            <person name="Kuo A."/>
            <person name="Liang C."/>
            <person name="Lipzen A."/>
            <person name="Lutzoni F."/>
            <person name="Magnuson J."/>
            <person name="Mondo S."/>
            <person name="Nolan M."/>
            <person name="Ohm R."/>
            <person name="Pangilinan J."/>
            <person name="Park H.-J."/>
            <person name="Ramirez L."/>
            <person name="Alfaro M."/>
            <person name="Sun H."/>
            <person name="Tritt A."/>
            <person name="Yoshinaga Y."/>
            <person name="Zwiers L.-H."/>
            <person name="Turgeon B."/>
            <person name="Goodwin S."/>
            <person name="Spatafora J."/>
            <person name="Crous P."/>
            <person name="Grigoriev I."/>
        </authorList>
    </citation>
    <scope>NUCLEOTIDE SEQUENCE</scope>
    <source>
        <strain evidence="2">CBS 109.77</strain>
    </source>
</reference>
<dbReference type="AlphaFoldDB" id="A0A6A6WP56"/>
<evidence type="ECO:0000313" key="3">
    <source>
        <dbReference type="Proteomes" id="UP000799757"/>
    </source>
</evidence>
<organism evidence="2 3">
    <name type="scientific">Melanomma pulvis-pyrius CBS 109.77</name>
    <dbReference type="NCBI Taxonomy" id="1314802"/>
    <lineage>
        <taxon>Eukaryota</taxon>
        <taxon>Fungi</taxon>
        <taxon>Dikarya</taxon>
        <taxon>Ascomycota</taxon>
        <taxon>Pezizomycotina</taxon>
        <taxon>Dothideomycetes</taxon>
        <taxon>Pleosporomycetidae</taxon>
        <taxon>Pleosporales</taxon>
        <taxon>Melanommataceae</taxon>
        <taxon>Melanomma</taxon>
    </lineage>
</organism>
<protein>
    <submittedName>
        <fullName evidence="2">Uncharacterized protein</fullName>
    </submittedName>
</protein>
<feature type="region of interest" description="Disordered" evidence="1">
    <location>
        <begin position="60"/>
        <end position="91"/>
    </location>
</feature>
<dbReference type="EMBL" id="MU002737">
    <property type="protein sequence ID" value="KAF2785684.1"/>
    <property type="molecule type" value="Genomic_DNA"/>
</dbReference>
<name>A0A6A6WP56_9PLEO</name>
<dbReference type="Proteomes" id="UP000799757">
    <property type="component" value="Unassembled WGS sequence"/>
</dbReference>
<evidence type="ECO:0000313" key="2">
    <source>
        <dbReference type="EMBL" id="KAF2785684.1"/>
    </source>
</evidence>
<evidence type="ECO:0000256" key="1">
    <source>
        <dbReference type="SAM" id="MobiDB-lite"/>
    </source>
</evidence>
<sequence>MYMPDIPCVTNSEHSLNVHKFYPPPSDQTALPLHIPPCVTTVRFNPPAFRWTHPCCHTPPNQSSREVLSPLNDDNTGRLPDKPHSHETSLP</sequence>
<gene>
    <name evidence="2" type="ORF">K505DRAFT_368903</name>
</gene>
<accession>A0A6A6WP56</accession>